<name>A0A0P1EA46_9RHOB</name>
<dbReference type="EMBL" id="CYPU01000005">
    <property type="protein sequence ID" value="CUH45880.1"/>
    <property type="molecule type" value="Genomic_DNA"/>
</dbReference>
<sequence length="440" mass="46538">MRRLSILAGLIIAFSTSAAAADACKKITVGASLKKHQLHCDLTRGLTAADVSFLSSKLDTEYRIGMNEVSEEATDAAFYLGTALILGQGTDTDEIAGAKLLAEVAAKKQSFDAYDRPGMAFFSALGFSNSIRTDLFRAVLLGNGPGADAQSAALLDKHIDQVGRAGNADALVNIVALINRRLPSATPPAQRPGYAFVKELAGRHAGAAQLLSDWTGETSDLVQDRVADGGSSDANTSSEASGETVHELADRAEKARRNGELAKALELYERAADLGYPSALYISSLKRRIVQEENEASAAKASAELAAKVIPRVVGNPDAIKGETWKLTTDSFTRPLCGKLRRSGGMPALLVGKAATLQVKNDGCEFFSILAGSFRIAVGQVNPGDCDAAGCDVALRIGCRSRGAPLLAFCSDFYSSHPQYLNARLEPDANSQTGFRLRIP</sequence>
<dbReference type="GeneID" id="55491380"/>
<organism evidence="3 4">
    <name type="scientific">Ruegeria atlantica</name>
    <dbReference type="NCBI Taxonomy" id="81569"/>
    <lineage>
        <taxon>Bacteria</taxon>
        <taxon>Pseudomonadati</taxon>
        <taxon>Pseudomonadota</taxon>
        <taxon>Alphaproteobacteria</taxon>
        <taxon>Rhodobacterales</taxon>
        <taxon>Roseobacteraceae</taxon>
        <taxon>Ruegeria</taxon>
    </lineage>
</organism>
<dbReference type="Proteomes" id="UP000050783">
    <property type="component" value="Unassembled WGS sequence"/>
</dbReference>
<protein>
    <recommendedName>
        <fullName evidence="5">Sel1 repeat</fullName>
    </recommendedName>
</protein>
<dbReference type="AlphaFoldDB" id="A0A0P1EA46"/>
<feature type="compositionally biased region" description="Polar residues" evidence="1">
    <location>
        <begin position="232"/>
        <end position="241"/>
    </location>
</feature>
<proteinExistence type="predicted"/>
<feature type="signal peptide" evidence="2">
    <location>
        <begin position="1"/>
        <end position="20"/>
    </location>
</feature>
<accession>A0A0P1EA46</accession>
<feature type="region of interest" description="Disordered" evidence="1">
    <location>
        <begin position="225"/>
        <end position="246"/>
    </location>
</feature>
<keyword evidence="2" id="KW-0732">Signal</keyword>
<evidence type="ECO:0000313" key="3">
    <source>
        <dbReference type="EMBL" id="CUH45880.1"/>
    </source>
</evidence>
<gene>
    <name evidence="3" type="ORF">RUA4292_00043</name>
</gene>
<feature type="chain" id="PRO_5006061400" description="Sel1 repeat" evidence="2">
    <location>
        <begin position="21"/>
        <end position="440"/>
    </location>
</feature>
<reference evidence="3 4" key="1">
    <citation type="submission" date="2015-09" db="EMBL/GenBank/DDBJ databases">
        <authorList>
            <consortium name="Swine Surveillance"/>
        </authorList>
    </citation>
    <scope>NUCLEOTIDE SEQUENCE [LARGE SCALE GENOMIC DNA]</scope>
    <source>
        <strain evidence="3 4">CECT 4292</strain>
    </source>
</reference>
<evidence type="ECO:0008006" key="5">
    <source>
        <dbReference type="Google" id="ProtNLM"/>
    </source>
</evidence>
<evidence type="ECO:0000256" key="1">
    <source>
        <dbReference type="SAM" id="MobiDB-lite"/>
    </source>
</evidence>
<evidence type="ECO:0000256" key="2">
    <source>
        <dbReference type="SAM" id="SignalP"/>
    </source>
</evidence>
<evidence type="ECO:0000313" key="4">
    <source>
        <dbReference type="Proteomes" id="UP000050783"/>
    </source>
</evidence>
<dbReference type="RefSeq" id="WP_058275788.1">
    <property type="nucleotide sequence ID" value="NZ_CYPU01000005.1"/>
</dbReference>